<dbReference type="AlphaFoldDB" id="A0A077WFK0"/>
<evidence type="ECO:0008006" key="2">
    <source>
        <dbReference type="Google" id="ProtNLM"/>
    </source>
</evidence>
<dbReference type="Gene3D" id="3.40.50.11350">
    <property type="match status" value="1"/>
</dbReference>
<reference evidence="1" key="1">
    <citation type="journal article" date="2014" name="Genome Announc.">
        <title>De novo whole-genome sequence and genome annotation of Lichtheimia ramosa.</title>
        <authorList>
            <person name="Linde J."/>
            <person name="Schwartze V."/>
            <person name="Binder U."/>
            <person name="Lass-Florl C."/>
            <person name="Voigt K."/>
            <person name="Horn F."/>
        </authorList>
    </citation>
    <scope>NUCLEOTIDE SEQUENCE</scope>
    <source>
        <strain evidence="1">JMRC FSU:6197</strain>
    </source>
</reference>
<dbReference type="OrthoDB" id="1882547at2759"/>
<sequence>MLEQLMNKMDGAARSTRISPRMLRRLGKHQRIIATIVIILAGFSLLASMSLTSSLSNPDTRVPLASSNNERYLAYLPHSGLSNQRIELANALVLAALLDRTLVVPPAFLGTVVGWMKQEQLYEHLGWLTDDSVDFEYECRPATPGDLGSYVVKSRCIEYHRFAVIHWTTLHDLEHAVAPYVRIRFQDQVSLEKLQDDLGIGPEETYVHMDEHIYDWRLYEDRAEAKRLITTGTNYFDSFAGRRYFKVYTLDYWRRRPEKLLQLGGIFGSTRMSLVNPQHLALRERITQALHYRRDTPIGETAQNIVRYLGGEGSFVGVHFRTGDSPFRKQLRHNMDMFAQGMAELTQANISLPISESKSTIYQDDASIDEEKRIQLLPPYEGLHRPPWSTICHPVPADKNAPITLGTSTNIYIATDHRDPRGANSQLLPWFNTFPCTVTLNDLPEYLFAPLDRLHDHIVPGKPLRPFLIPIVDAMVAAHARQVFTTPRSTYSRYISEMNQAWIH</sequence>
<organism evidence="1">
    <name type="scientific">Lichtheimia ramosa</name>
    <dbReference type="NCBI Taxonomy" id="688394"/>
    <lineage>
        <taxon>Eukaryota</taxon>
        <taxon>Fungi</taxon>
        <taxon>Fungi incertae sedis</taxon>
        <taxon>Mucoromycota</taxon>
        <taxon>Mucoromycotina</taxon>
        <taxon>Mucoromycetes</taxon>
        <taxon>Mucorales</taxon>
        <taxon>Lichtheimiaceae</taxon>
        <taxon>Lichtheimia</taxon>
    </lineage>
</organism>
<protein>
    <recommendedName>
        <fullName evidence="2">CigA protein</fullName>
    </recommendedName>
</protein>
<dbReference type="PANTHER" id="PTHR36050">
    <property type="entry name" value="O-FUCOSYLTRANSFERASE 30"/>
    <property type="match status" value="1"/>
</dbReference>
<accession>A0A077WFK0</accession>
<dbReference type="EMBL" id="LK023318">
    <property type="protein sequence ID" value="CDS05893.1"/>
    <property type="molecule type" value="Genomic_DNA"/>
</dbReference>
<dbReference type="PANTHER" id="PTHR36050:SF1">
    <property type="entry name" value="O-FUCOSYLTRANSFERASE 30"/>
    <property type="match status" value="1"/>
</dbReference>
<evidence type="ECO:0000313" key="1">
    <source>
        <dbReference type="EMBL" id="CDS05893.1"/>
    </source>
</evidence>
<gene>
    <name evidence="1" type="ORF">LRAMOSA08421</name>
</gene>
<name>A0A077WFK0_9FUNG</name>
<proteinExistence type="predicted"/>